<name>A0ABV0XL97_9TELE</name>
<keyword evidence="2" id="KW-1185">Reference proteome</keyword>
<organism evidence="1 2">
    <name type="scientific">Ameca splendens</name>
    <dbReference type="NCBI Taxonomy" id="208324"/>
    <lineage>
        <taxon>Eukaryota</taxon>
        <taxon>Metazoa</taxon>
        <taxon>Chordata</taxon>
        <taxon>Craniata</taxon>
        <taxon>Vertebrata</taxon>
        <taxon>Euteleostomi</taxon>
        <taxon>Actinopterygii</taxon>
        <taxon>Neopterygii</taxon>
        <taxon>Teleostei</taxon>
        <taxon>Neoteleostei</taxon>
        <taxon>Acanthomorphata</taxon>
        <taxon>Ovalentaria</taxon>
        <taxon>Atherinomorphae</taxon>
        <taxon>Cyprinodontiformes</taxon>
        <taxon>Goodeidae</taxon>
        <taxon>Ameca</taxon>
    </lineage>
</organism>
<sequence length="99" mass="11391">MRELGMVKGCLQADGHRVQWDRIKESMHRVNAPRSFGKDDTAVIHSEKDLFCAAAFVISPCGHHPQADTVQHNYIWWSRWILKKDWETSPLGFIETASL</sequence>
<proteinExistence type="predicted"/>
<gene>
    <name evidence="1" type="ORF">AMECASPLE_038010</name>
</gene>
<protein>
    <submittedName>
        <fullName evidence="1">Uncharacterized protein</fullName>
    </submittedName>
</protein>
<evidence type="ECO:0000313" key="1">
    <source>
        <dbReference type="EMBL" id="MEQ2282196.1"/>
    </source>
</evidence>
<reference evidence="1 2" key="1">
    <citation type="submission" date="2021-06" db="EMBL/GenBank/DDBJ databases">
        <authorList>
            <person name="Palmer J.M."/>
        </authorList>
    </citation>
    <scope>NUCLEOTIDE SEQUENCE [LARGE SCALE GENOMIC DNA]</scope>
    <source>
        <strain evidence="1 2">AS_MEX2019</strain>
        <tissue evidence="1">Muscle</tissue>
    </source>
</reference>
<evidence type="ECO:0000313" key="2">
    <source>
        <dbReference type="Proteomes" id="UP001469553"/>
    </source>
</evidence>
<dbReference type="Proteomes" id="UP001469553">
    <property type="component" value="Unassembled WGS sequence"/>
</dbReference>
<accession>A0ABV0XL97</accession>
<comment type="caution">
    <text evidence="1">The sequence shown here is derived from an EMBL/GenBank/DDBJ whole genome shotgun (WGS) entry which is preliminary data.</text>
</comment>
<dbReference type="EMBL" id="JAHRIP010006740">
    <property type="protein sequence ID" value="MEQ2282196.1"/>
    <property type="molecule type" value="Genomic_DNA"/>
</dbReference>